<dbReference type="Gene3D" id="1.20.1250.20">
    <property type="entry name" value="MFS general substrate transporter like domains"/>
    <property type="match status" value="1"/>
</dbReference>
<keyword evidence="10" id="KW-0175">Coiled coil</keyword>
<evidence type="ECO:0000256" key="7">
    <source>
        <dbReference type="ARBA" id="ARBA00022989"/>
    </source>
</evidence>
<keyword evidence="7 12" id="KW-1133">Transmembrane helix</keyword>
<proteinExistence type="inferred from homology"/>
<dbReference type="EMBL" id="KL660000">
    <property type="protein sequence ID" value="KFA68106.1"/>
    <property type="molecule type" value="Genomic_DNA"/>
</dbReference>
<dbReference type="InterPro" id="IPR020846">
    <property type="entry name" value="MFS_dom"/>
</dbReference>
<evidence type="ECO:0000313" key="16">
    <source>
        <dbReference type="Proteomes" id="UP000028524"/>
    </source>
</evidence>
<dbReference type="SUPFAM" id="SSF50911">
    <property type="entry name" value="Mannose 6-phosphate receptor domain"/>
    <property type="match status" value="1"/>
</dbReference>
<keyword evidence="6" id="KW-0732">Signal</keyword>
<dbReference type="PROSITE" id="PS50850">
    <property type="entry name" value="MFS"/>
    <property type="match status" value="1"/>
</dbReference>
<feature type="transmembrane region" description="Helical" evidence="12">
    <location>
        <begin position="811"/>
        <end position="834"/>
    </location>
</feature>
<dbReference type="PANTHER" id="PTHR48022:SF14">
    <property type="entry name" value="MAJOR FACILITATOR SUPERFAMILY (MFS) PROFILE DOMAIN-CONTAINING PROTEIN-RELATED"/>
    <property type="match status" value="1"/>
</dbReference>
<dbReference type="Proteomes" id="UP000028524">
    <property type="component" value="Unassembled WGS sequence"/>
</dbReference>
<dbReference type="InterPro" id="IPR005828">
    <property type="entry name" value="MFS_sugar_transport-like"/>
</dbReference>
<reference evidence="15 16" key="1">
    <citation type="journal article" date="2014" name="BMC Genomics">
        <title>Comparative genome sequencing reveals chemotype-specific gene clusters in the toxigenic black mold Stachybotrys.</title>
        <authorList>
            <person name="Semeiks J."/>
            <person name="Borek D."/>
            <person name="Otwinowski Z."/>
            <person name="Grishin N.V."/>
        </authorList>
    </citation>
    <scope>NUCLEOTIDE SEQUENCE [LARGE SCALE GENOMIC DNA]</scope>
    <source>
        <strain evidence="15 16">IBT 40285</strain>
    </source>
</reference>
<keyword evidence="8 12" id="KW-0472">Membrane</keyword>
<dbReference type="InterPro" id="IPR050360">
    <property type="entry name" value="MFS_Sugar_Transporters"/>
</dbReference>
<feature type="transmembrane region" description="Helical" evidence="12">
    <location>
        <begin position="1088"/>
        <end position="1106"/>
    </location>
</feature>
<keyword evidence="9" id="KW-1015">Disulfide bond</keyword>
<evidence type="ECO:0000259" key="13">
    <source>
        <dbReference type="PROSITE" id="PS50850"/>
    </source>
</evidence>
<dbReference type="InterPro" id="IPR009011">
    <property type="entry name" value="Man6P_isomerase_rcpt-bd_dom_sf"/>
</dbReference>
<evidence type="ECO:0000256" key="11">
    <source>
        <dbReference type="SAM" id="MobiDB-lite"/>
    </source>
</evidence>
<dbReference type="AlphaFoldDB" id="A0A084QVX1"/>
<dbReference type="InterPro" id="IPR036607">
    <property type="entry name" value="PRKCSH"/>
</dbReference>
<feature type="domain" description="MRH" evidence="14">
    <location>
        <begin position="485"/>
        <end position="599"/>
    </location>
</feature>
<feature type="region of interest" description="Disordered" evidence="11">
    <location>
        <begin position="14"/>
        <end position="36"/>
    </location>
</feature>
<feature type="transmembrane region" description="Helical" evidence="12">
    <location>
        <begin position="1018"/>
        <end position="1045"/>
    </location>
</feature>
<dbReference type="InterPro" id="IPR044865">
    <property type="entry name" value="MRH_dom"/>
</dbReference>
<accession>A0A084QVX1</accession>
<feature type="transmembrane region" description="Helical" evidence="12">
    <location>
        <begin position="987"/>
        <end position="1006"/>
    </location>
</feature>
<dbReference type="PROSITE" id="PS00217">
    <property type="entry name" value="SUGAR_TRANSPORT_2"/>
    <property type="match status" value="1"/>
</dbReference>
<dbReference type="Gene3D" id="2.70.130.10">
    <property type="entry name" value="Mannose-6-phosphate receptor binding domain"/>
    <property type="match status" value="1"/>
</dbReference>
<keyword evidence="5 12" id="KW-0812">Transmembrane</keyword>
<feature type="transmembrane region" description="Helical" evidence="12">
    <location>
        <begin position="786"/>
        <end position="805"/>
    </location>
</feature>
<dbReference type="Pfam" id="PF00083">
    <property type="entry name" value="Sugar_tr"/>
    <property type="match status" value="2"/>
</dbReference>
<evidence type="ECO:0000256" key="3">
    <source>
        <dbReference type="ARBA" id="ARBA00022387"/>
    </source>
</evidence>
<keyword evidence="16" id="KW-1185">Reference proteome</keyword>
<feature type="transmembrane region" description="Helical" evidence="12">
    <location>
        <begin position="717"/>
        <end position="735"/>
    </location>
</feature>
<dbReference type="InterPro" id="IPR028146">
    <property type="entry name" value="PRKCSH_N"/>
</dbReference>
<dbReference type="InterPro" id="IPR003663">
    <property type="entry name" value="Sugar/inositol_transpt"/>
</dbReference>
<dbReference type="InterPro" id="IPR036259">
    <property type="entry name" value="MFS_trans_sf"/>
</dbReference>
<dbReference type="OrthoDB" id="28322at2759"/>
<feature type="coiled-coil region" evidence="10">
    <location>
        <begin position="442"/>
        <end position="473"/>
    </location>
</feature>
<dbReference type="Pfam" id="PF13015">
    <property type="entry name" value="PRKCSH_1"/>
    <property type="match status" value="1"/>
</dbReference>
<feature type="transmembrane region" description="Helical" evidence="12">
    <location>
        <begin position="688"/>
        <end position="705"/>
    </location>
</feature>
<dbReference type="STRING" id="1283841.A0A084QVX1"/>
<gene>
    <name evidence="15" type="ORF">S40285_02549</name>
</gene>
<keyword evidence="4" id="KW-0813">Transport</keyword>
<feature type="transmembrane region" description="Helical" evidence="12">
    <location>
        <begin position="1057"/>
        <end position="1076"/>
    </location>
</feature>
<feature type="region of interest" description="Disordered" evidence="11">
    <location>
        <begin position="1135"/>
        <end position="1169"/>
    </location>
</feature>
<evidence type="ECO:0000256" key="6">
    <source>
        <dbReference type="ARBA" id="ARBA00022729"/>
    </source>
</evidence>
<evidence type="ECO:0000259" key="14">
    <source>
        <dbReference type="PROSITE" id="PS51914"/>
    </source>
</evidence>
<feature type="compositionally biased region" description="Acidic residues" evidence="11">
    <location>
        <begin position="1150"/>
        <end position="1169"/>
    </location>
</feature>
<feature type="coiled-coil region" evidence="10">
    <location>
        <begin position="219"/>
        <end position="331"/>
    </location>
</feature>
<protein>
    <recommendedName>
        <fullName evidence="3">Glucosidase 2 subunit beta</fullName>
    </recommendedName>
</protein>
<dbReference type="PRINTS" id="PR00171">
    <property type="entry name" value="SUGRTRNSPORT"/>
</dbReference>
<comment type="subcellular location">
    <subcellularLocation>
        <location evidence="1">Membrane</location>
        <topology evidence="1">Multi-pass membrane protein</topology>
    </subcellularLocation>
</comment>
<dbReference type="SUPFAM" id="SSF103473">
    <property type="entry name" value="MFS general substrate transporter"/>
    <property type="match status" value="1"/>
</dbReference>
<evidence type="ECO:0000313" key="15">
    <source>
        <dbReference type="EMBL" id="KFA68106.1"/>
    </source>
</evidence>
<dbReference type="InParanoid" id="A0A084QVX1"/>
<evidence type="ECO:0000256" key="4">
    <source>
        <dbReference type="ARBA" id="ARBA00022448"/>
    </source>
</evidence>
<evidence type="ECO:0000256" key="5">
    <source>
        <dbReference type="ARBA" id="ARBA00022692"/>
    </source>
</evidence>
<comment type="similarity">
    <text evidence="2">Belongs to the major facilitator superfamily. Sugar transporter (TC 2.A.1.1) family.</text>
</comment>
<feature type="transmembrane region" description="Helical" evidence="12">
    <location>
        <begin position="922"/>
        <end position="944"/>
    </location>
</feature>
<evidence type="ECO:0000256" key="1">
    <source>
        <dbReference type="ARBA" id="ARBA00004141"/>
    </source>
</evidence>
<evidence type="ECO:0000256" key="9">
    <source>
        <dbReference type="ARBA" id="ARBA00023157"/>
    </source>
</evidence>
<name>A0A084QVX1_STAC4</name>
<evidence type="ECO:0000256" key="10">
    <source>
        <dbReference type="SAM" id="Coils"/>
    </source>
</evidence>
<sequence length="1169" mass="127835">MSLAPKIFQLTAASKASTKPSPTPSNPSIGSSTPRYPDSSIDIRTIVSVMMQKPAAVVLLSAIYSFTLAAAGSLPRGVGPEFASFYTGQDEFACIANAAIKISLSRVNDNSCDCPDGSDEPGTSACAYIDPLSPEQPLPGSVTGTTNTSTALPGFWCANEGHIGTYVPFSYINDGVCDYDLCCDGSDEYKGVGGVKCENRCAGIGKEYRRVQDEKRKSMEKAGKKRKAMIQESAELRRRLEGTIASLKEELATLDAKKDQLRKRHAEAERQEAGKVVQGEGSGGKLGVLVTLAKKRVQELRDTLDKVLDQRDDLADKVEELETILKKFKEEYNPNFNDEGVKAAVKAFEDYSAKEAASVPADLSDTDILEVLKEDSESNGVNWQEFEEAPADDTDILYTFEAYLPDFMRKIIQDKLQSLRVWMIQNGMLADNSKPGTESAVVKAAREAAEAAEKEYKDKSKALEKEQAELDKDFGPSDIFRASKGKCVSVDSGEYTYELCWLDKTHQKSKKGHGNTNMGIFQRIEWAQADEEERLDGRSLGSGRRMVLRYEDGQGCWNGPRRRTDVWLGCAETEELWRVSESEKCVYKMEVGTPAACELEEAVGQPQGKDELRTSRLSHRPPLSPTAIMKLPPGIMTLPPGSRRLYLVCAHLALGASLWGYNIGILSSVLIHPGWRTALHQPTPSQKGLVTGIYYLGTLLSYLFLSHPLADWLGRRHAALVGTVVLSLGAVVMAATRDGAVGVMVLGRWLCGVGVGVVSTGVPLYQSEISPARERGKFVTMNHVGFITGLAAGLWVGYAMTYWTGPAGEYWGWRVSILLQLLPALIFASGLPFLPESYEPLPLPPPHRPPTNKSPSPRWLVENGQTERARAILHSLRDTSYPRAATAAEFRGIASDVSRRRRRSFTSLSLSLVREPALRARLWRAFLLQFMAQMCGATAMKYYLPTLLKALGMEPRVALMAGAAEMTVKIGMTVLEMWLIDRVGRRTCLVGGSVVMGVAMLINGALPLAYPNNANKAADVICIVFIFVYAMGYSLGLGPAAWVYSSEIFPTSVRARGLNFAASGGSIGSILVSQIWPVGIARYGSGVYFFFALVNLICVPVIWFLYPETKGRALEDMDAIFGAPKDEDRAVMLGDGFDEDGVLDGGDRRDDDDESRGEAAEEDAPLLEQ</sequence>
<evidence type="ECO:0000256" key="12">
    <source>
        <dbReference type="SAM" id="Phobius"/>
    </source>
</evidence>
<dbReference type="Pfam" id="PF12999">
    <property type="entry name" value="PRKCSH-like"/>
    <property type="match status" value="2"/>
</dbReference>
<dbReference type="HOGENOM" id="CLU_282576_0_0_1"/>
<organism evidence="15 16">
    <name type="scientific">Stachybotrys chlorohalonatus (strain IBT 40285)</name>
    <dbReference type="NCBI Taxonomy" id="1283841"/>
    <lineage>
        <taxon>Eukaryota</taxon>
        <taxon>Fungi</taxon>
        <taxon>Dikarya</taxon>
        <taxon>Ascomycota</taxon>
        <taxon>Pezizomycotina</taxon>
        <taxon>Sordariomycetes</taxon>
        <taxon>Hypocreomycetidae</taxon>
        <taxon>Hypocreales</taxon>
        <taxon>Stachybotryaceae</taxon>
        <taxon>Stachybotrys</taxon>
    </lineage>
</organism>
<feature type="transmembrane region" description="Helical" evidence="12">
    <location>
        <begin position="956"/>
        <end position="975"/>
    </location>
</feature>
<feature type="transmembrane region" description="Helical" evidence="12">
    <location>
        <begin position="741"/>
        <end position="765"/>
    </location>
</feature>
<feature type="domain" description="Major facilitator superfamily (MFS) profile" evidence="13">
    <location>
        <begin position="648"/>
        <end position="1110"/>
    </location>
</feature>
<dbReference type="InterPro" id="IPR005829">
    <property type="entry name" value="Sugar_transporter_CS"/>
</dbReference>
<evidence type="ECO:0000256" key="2">
    <source>
        <dbReference type="ARBA" id="ARBA00010992"/>
    </source>
</evidence>
<dbReference type="GO" id="GO:0016020">
    <property type="term" value="C:membrane"/>
    <property type="evidence" value="ECO:0007669"/>
    <property type="project" value="UniProtKB-SubCell"/>
</dbReference>
<evidence type="ECO:0000256" key="8">
    <source>
        <dbReference type="ARBA" id="ARBA00023136"/>
    </source>
</evidence>
<dbReference type="PROSITE" id="PS51914">
    <property type="entry name" value="MRH"/>
    <property type="match status" value="1"/>
</dbReference>
<dbReference type="GO" id="GO:0005351">
    <property type="term" value="F:carbohydrate:proton symporter activity"/>
    <property type="evidence" value="ECO:0007669"/>
    <property type="project" value="TreeGrafter"/>
</dbReference>
<dbReference type="PANTHER" id="PTHR48022">
    <property type="entry name" value="PLASTIDIC GLUCOSE TRANSPORTER 4"/>
    <property type="match status" value="1"/>
</dbReference>